<feature type="compositionally biased region" description="Basic and acidic residues" evidence="10">
    <location>
        <begin position="35"/>
        <end position="45"/>
    </location>
</feature>
<keyword evidence="6 9" id="KW-0812">Transmembrane</keyword>
<dbReference type="Pfam" id="PF26002">
    <property type="entry name" value="Beta-barrel_AprE"/>
    <property type="match status" value="1"/>
</dbReference>
<evidence type="ECO:0000313" key="14">
    <source>
        <dbReference type="Proteomes" id="UP000229897"/>
    </source>
</evidence>
<feature type="region of interest" description="Disordered" evidence="10">
    <location>
        <begin position="1"/>
        <end position="45"/>
    </location>
</feature>
<feature type="transmembrane region" description="Helical" evidence="9">
    <location>
        <begin position="54"/>
        <end position="72"/>
    </location>
</feature>
<evidence type="ECO:0000256" key="8">
    <source>
        <dbReference type="ARBA" id="ARBA00023136"/>
    </source>
</evidence>
<keyword evidence="7 9" id="KW-1133">Transmembrane helix</keyword>
<dbReference type="NCBIfam" id="TIGR01843">
    <property type="entry name" value="type_I_hlyD"/>
    <property type="match status" value="1"/>
</dbReference>
<dbReference type="AlphaFoldDB" id="A0A2D2DLJ1"/>
<reference evidence="13" key="1">
    <citation type="submission" date="2017-10" db="EMBL/GenBank/DDBJ databases">
        <title>Massilia psychrophilum sp. nov., a novel purple-pigmented bacterium isolated from Tianshan glacier, Xinjiang Municipality, China.</title>
        <authorList>
            <person name="Wang H."/>
        </authorList>
    </citation>
    <scope>NUCLEOTIDE SEQUENCE [LARGE SCALE GENOMIC DNA]</scope>
    <source>
        <strain evidence="13">B2</strain>
    </source>
</reference>
<dbReference type="InterPro" id="IPR010129">
    <property type="entry name" value="T1SS_HlyD"/>
</dbReference>
<name>A0A2D2DLJ1_9BURK</name>
<dbReference type="Proteomes" id="UP000229897">
    <property type="component" value="Chromosome"/>
</dbReference>
<keyword evidence="4 9" id="KW-1003">Cell membrane</keyword>
<dbReference type="Pfam" id="PF25994">
    <property type="entry name" value="HH_AprE"/>
    <property type="match status" value="1"/>
</dbReference>
<dbReference type="InterPro" id="IPR058781">
    <property type="entry name" value="HH_AprE-like"/>
</dbReference>
<sequence length="476" mass="51023">MKTMNPSQTSAAAATPSSPAGPTGATVIPLRPPKRWHDPLSRIERQDPSTAGRMVLRAVSVLVLVLIVWAAFGKLDIIASADGKLAPQTLVKIVQPSEAGVVKELLVREGDTVKAGQVLARLDATLASADKTGVSSDLGTQKMQARRIEAELAGKPMLAHGGDDVLLFAQVQRQYQARRSAFNDSLEQEKAVLQKMEFEKKSAGETLAKLEQTLPTYQAAAKSLADLSREGYVPVRQSADKEREAIEKGKDLDAQRSTVAALNSAMTAQRQKLSQLHSTYKSELERELADIRAKVGQLQPSLDKTSYREGQMLLRAPQDGVIKDLATTTAGAVVQPGAVVLTLVPKDELLFADVNIKNEDVGFVAVGQSAKVKLAAYPFQRHGMLSGTVIHISADASEPARAEAGGGGSNAQASGSASYKARIRLDQQALNDPQGKRLHITPGMQVVVEINQGQRTVLEYLLSPVQKAVSEAAHER</sequence>
<keyword evidence="3 9" id="KW-0813">Transport</keyword>
<dbReference type="GO" id="GO:0005886">
    <property type="term" value="C:plasma membrane"/>
    <property type="evidence" value="ECO:0007669"/>
    <property type="project" value="UniProtKB-SubCell"/>
</dbReference>
<dbReference type="PRINTS" id="PR01490">
    <property type="entry name" value="RTXTOXIND"/>
</dbReference>
<evidence type="ECO:0000256" key="2">
    <source>
        <dbReference type="ARBA" id="ARBA00009477"/>
    </source>
</evidence>
<comment type="similarity">
    <text evidence="2 9">Belongs to the membrane fusion protein (MFP) (TC 8.A.1) family.</text>
</comment>
<dbReference type="SUPFAM" id="SSF111369">
    <property type="entry name" value="HlyD-like secretion proteins"/>
    <property type="match status" value="1"/>
</dbReference>
<dbReference type="PANTHER" id="PTHR30386:SF26">
    <property type="entry name" value="TRANSPORT PROTEIN COMB"/>
    <property type="match status" value="1"/>
</dbReference>
<feature type="compositionally biased region" description="Low complexity" evidence="10">
    <location>
        <begin position="1"/>
        <end position="26"/>
    </location>
</feature>
<dbReference type="KEGG" id="mass:CR152_15785"/>
<protein>
    <recommendedName>
        <fullName evidence="9">Membrane fusion protein (MFP) family protein</fullName>
    </recommendedName>
</protein>
<feature type="domain" description="AprE-like long alpha-helical hairpin" evidence="11">
    <location>
        <begin position="133"/>
        <end position="305"/>
    </location>
</feature>
<dbReference type="EMBL" id="CP024608">
    <property type="protein sequence ID" value="ATQ75825.1"/>
    <property type="molecule type" value="Genomic_DNA"/>
</dbReference>
<accession>A0A2D2DLJ1</accession>
<evidence type="ECO:0000259" key="12">
    <source>
        <dbReference type="Pfam" id="PF26002"/>
    </source>
</evidence>
<feature type="domain" description="AprE-like beta-barrel" evidence="12">
    <location>
        <begin position="350"/>
        <end position="452"/>
    </location>
</feature>
<evidence type="ECO:0000259" key="11">
    <source>
        <dbReference type="Pfam" id="PF25994"/>
    </source>
</evidence>
<evidence type="ECO:0000256" key="9">
    <source>
        <dbReference type="RuleBase" id="RU365093"/>
    </source>
</evidence>
<evidence type="ECO:0000256" key="3">
    <source>
        <dbReference type="ARBA" id="ARBA00022448"/>
    </source>
</evidence>
<dbReference type="Gene3D" id="2.40.50.100">
    <property type="match status" value="1"/>
</dbReference>
<dbReference type="InterPro" id="IPR050739">
    <property type="entry name" value="MFP"/>
</dbReference>
<evidence type="ECO:0000256" key="5">
    <source>
        <dbReference type="ARBA" id="ARBA00022519"/>
    </source>
</evidence>
<keyword evidence="8 9" id="KW-0472">Membrane</keyword>
<evidence type="ECO:0000256" key="7">
    <source>
        <dbReference type="ARBA" id="ARBA00022989"/>
    </source>
</evidence>
<evidence type="ECO:0000256" key="10">
    <source>
        <dbReference type="SAM" id="MobiDB-lite"/>
    </source>
</evidence>
<dbReference type="InterPro" id="IPR058982">
    <property type="entry name" value="Beta-barrel_AprE"/>
</dbReference>
<keyword evidence="14" id="KW-1185">Reference proteome</keyword>
<evidence type="ECO:0000313" key="13">
    <source>
        <dbReference type="EMBL" id="ATQ75825.1"/>
    </source>
</evidence>
<dbReference type="GO" id="GO:0015031">
    <property type="term" value="P:protein transport"/>
    <property type="evidence" value="ECO:0007669"/>
    <property type="project" value="InterPro"/>
</dbReference>
<keyword evidence="5 9" id="KW-0997">Cell inner membrane</keyword>
<gene>
    <name evidence="13" type="ORF">CR152_15785</name>
</gene>
<proteinExistence type="inferred from homology"/>
<comment type="subcellular location">
    <subcellularLocation>
        <location evidence="1 9">Cell inner membrane</location>
        <topology evidence="1 9">Single-pass membrane protein</topology>
    </subcellularLocation>
</comment>
<evidence type="ECO:0000256" key="1">
    <source>
        <dbReference type="ARBA" id="ARBA00004377"/>
    </source>
</evidence>
<organism evidence="13 14">
    <name type="scientific">Massilia violaceinigra</name>
    <dbReference type="NCBI Taxonomy" id="2045208"/>
    <lineage>
        <taxon>Bacteria</taxon>
        <taxon>Pseudomonadati</taxon>
        <taxon>Pseudomonadota</taxon>
        <taxon>Betaproteobacteria</taxon>
        <taxon>Burkholderiales</taxon>
        <taxon>Oxalobacteraceae</taxon>
        <taxon>Telluria group</taxon>
        <taxon>Massilia</taxon>
    </lineage>
</organism>
<dbReference type="PANTHER" id="PTHR30386">
    <property type="entry name" value="MEMBRANE FUSION SUBUNIT OF EMRAB-TOLC MULTIDRUG EFFLUX PUMP"/>
    <property type="match status" value="1"/>
</dbReference>
<dbReference type="Gene3D" id="2.40.30.170">
    <property type="match status" value="1"/>
</dbReference>
<evidence type="ECO:0000256" key="6">
    <source>
        <dbReference type="ARBA" id="ARBA00022692"/>
    </source>
</evidence>
<dbReference type="OrthoDB" id="9775513at2"/>
<evidence type="ECO:0000256" key="4">
    <source>
        <dbReference type="ARBA" id="ARBA00022475"/>
    </source>
</evidence>